<dbReference type="RefSeq" id="WP_147667670.1">
    <property type="nucleotide sequence ID" value="NZ_CP120678.1"/>
</dbReference>
<dbReference type="InterPro" id="IPR012094">
    <property type="entry name" value="tRNA_Ile_lys_synt"/>
</dbReference>
<dbReference type="InterPro" id="IPR011063">
    <property type="entry name" value="TilS/TtcA_N"/>
</dbReference>
<evidence type="ECO:0000256" key="5">
    <source>
        <dbReference type="ARBA" id="ARBA00022741"/>
    </source>
</evidence>
<name>A0A9Y2AGL5_9FIRM</name>
<organism evidence="10 11">
    <name type="scientific">Selenobaculum gibii</name>
    <dbReference type="NCBI Taxonomy" id="3054208"/>
    <lineage>
        <taxon>Bacteria</taxon>
        <taxon>Bacillati</taxon>
        <taxon>Bacillota</taxon>
        <taxon>Negativicutes</taxon>
        <taxon>Selenomonadales</taxon>
        <taxon>Selenomonadaceae</taxon>
        <taxon>Selenobaculum</taxon>
    </lineage>
</organism>
<dbReference type="NCBIfam" id="TIGR02433">
    <property type="entry name" value="lysidine_TilS_C"/>
    <property type="match status" value="1"/>
</dbReference>
<evidence type="ECO:0000256" key="4">
    <source>
        <dbReference type="ARBA" id="ARBA00022694"/>
    </source>
</evidence>
<dbReference type="GO" id="GO:0006400">
    <property type="term" value="P:tRNA modification"/>
    <property type="evidence" value="ECO:0007669"/>
    <property type="project" value="UniProtKB-UniRule"/>
</dbReference>
<feature type="domain" description="Lysidine-tRNA(Ile) synthetase C-terminal" evidence="9">
    <location>
        <begin position="383"/>
        <end position="455"/>
    </location>
</feature>
<evidence type="ECO:0000256" key="2">
    <source>
        <dbReference type="ARBA" id="ARBA00022490"/>
    </source>
</evidence>
<evidence type="ECO:0000256" key="6">
    <source>
        <dbReference type="ARBA" id="ARBA00022840"/>
    </source>
</evidence>
<dbReference type="PANTHER" id="PTHR43033:SF1">
    <property type="entry name" value="TRNA(ILE)-LYSIDINE SYNTHASE-RELATED"/>
    <property type="match status" value="1"/>
</dbReference>
<keyword evidence="4 8" id="KW-0819">tRNA processing</keyword>
<dbReference type="Gene3D" id="1.20.59.20">
    <property type="match status" value="1"/>
</dbReference>
<sequence length="461" mass="52281">MLERIRKYCRENSILSYGDKIVIACSGGADSLTLVDVLLKLKEEYALTLVVAHLDHMFRGDASAADAKFVQEFCLAKGIPCHMQQTDVNVFAALHGLGSEEAARIVRYQFLRKVASDLGGAKIATGHHKDDQAETILLHLLRGAGSAGISGIRPINHDIIRPLLSVTRKEIDLYCEQNHFLPRIDQTNFEDCYTRNRIRLSLLPKLKEEFNPSITDALCKTAQLVGDEHDYVVESAKLHIKKLLQKSQKNSVIEKKDFLRLHIALKREVIRQIIIMKQGDLKGVTFQHIEKMIEIAEFGQVGAVFILPSEIMMKVSYNTLVFCLDEGDHTSQEMNQFSEIVLDETMRNDFFNITITAQLLEEYPQETGEYSAVFDAEKIYLPLFVRARENGDRFKPLGMKGSKKLKEYFIDQKIERSDRGKIPLICDQQGILWVVGHRLSEVGKVTASTKKFLQVIISGRK</sequence>
<keyword evidence="11" id="KW-1185">Reference proteome</keyword>
<comment type="similarity">
    <text evidence="8">Belongs to the tRNA(Ile)-lysidine synthase family.</text>
</comment>
<evidence type="ECO:0000313" key="11">
    <source>
        <dbReference type="Proteomes" id="UP001243623"/>
    </source>
</evidence>
<comment type="domain">
    <text evidence="8">The N-terminal region contains the highly conserved SGGXDS motif, predicted to be a P-loop motif involved in ATP binding.</text>
</comment>
<dbReference type="GO" id="GO:0005737">
    <property type="term" value="C:cytoplasm"/>
    <property type="evidence" value="ECO:0007669"/>
    <property type="project" value="UniProtKB-SubCell"/>
</dbReference>
<keyword evidence="3 8" id="KW-0436">Ligase</keyword>
<dbReference type="SMART" id="SM00977">
    <property type="entry name" value="TilS_C"/>
    <property type="match status" value="1"/>
</dbReference>
<dbReference type="CDD" id="cd01992">
    <property type="entry name" value="TilS_N"/>
    <property type="match status" value="1"/>
</dbReference>
<evidence type="ECO:0000256" key="8">
    <source>
        <dbReference type="HAMAP-Rule" id="MF_01161"/>
    </source>
</evidence>
<dbReference type="GO" id="GO:0005524">
    <property type="term" value="F:ATP binding"/>
    <property type="evidence" value="ECO:0007669"/>
    <property type="project" value="UniProtKB-UniRule"/>
</dbReference>
<dbReference type="InterPro" id="IPR014729">
    <property type="entry name" value="Rossmann-like_a/b/a_fold"/>
</dbReference>
<keyword evidence="6 8" id="KW-0067">ATP-binding</keyword>
<evidence type="ECO:0000256" key="1">
    <source>
        <dbReference type="ARBA" id="ARBA00004496"/>
    </source>
</evidence>
<dbReference type="Proteomes" id="UP001243623">
    <property type="component" value="Chromosome"/>
</dbReference>
<dbReference type="HAMAP" id="MF_01161">
    <property type="entry name" value="tRNA_Ile_lys_synt"/>
    <property type="match status" value="1"/>
</dbReference>
<evidence type="ECO:0000259" key="9">
    <source>
        <dbReference type="SMART" id="SM00977"/>
    </source>
</evidence>
<evidence type="ECO:0000256" key="3">
    <source>
        <dbReference type="ARBA" id="ARBA00022598"/>
    </source>
</evidence>
<proteinExistence type="inferred from homology"/>
<evidence type="ECO:0000256" key="7">
    <source>
        <dbReference type="ARBA" id="ARBA00048539"/>
    </source>
</evidence>
<dbReference type="GO" id="GO:0032267">
    <property type="term" value="F:tRNA(Ile)-lysidine synthase activity"/>
    <property type="evidence" value="ECO:0007669"/>
    <property type="project" value="UniProtKB-EC"/>
</dbReference>
<dbReference type="SUPFAM" id="SSF56037">
    <property type="entry name" value="PheT/TilS domain"/>
    <property type="match status" value="1"/>
</dbReference>
<dbReference type="EC" id="6.3.4.19" evidence="8"/>
<keyword evidence="5 8" id="KW-0547">Nucleotide-binding</keyword>
<gene>
    <name evidence="8 10" type="primary">tilS</name>
    <name evidence="10" type="ORF">P3F81_03285</name>
</gene>
<dbReference type="KEGG" id="sgbi:P3F81_03285"/>
<comment type="catalytic activity">
    <reaction evidence="7 8">
        <text>cytidine(34) in tRNA(Ile2) + L-lysine + ATP = lysidine(34) in tRNA(Ile2) + AMP + diphosphate + H(+)</text>
        <dbReference type="Rhea" id="RHEA:43744"/>
        <dbReference type="Rhea" id="RHEA-COMP:10625"/>
        <dbReference type="Rhea" id="RHEA-COMP:10670"/>
        <dbReference type="ChEBI" id="CHEBI:15378"/>
        <dbReference type="ChEBI" id="CHEBI:30616"/>
        <dbReference type="ChEBI" id="CHEBI:32551"/>
        <dbReference type="ChEBI" id="CHEBI:33019"/>
        <dbReference type="ChEBI" id="CHEBI:82748"/>
        <dbReference type="ChEBI" id="CHEBI:83665"/>
        <dbReference type="ChEBI" id="CHEBI:456215"/>
        <dbReference type="EC" id="6.3.4.19"/>
    </reaction>
</comment>
<keyword evidence="2 8" id="KW-0963">Cytoplasm</keyword>
<dbReference type="InterPro" id="IPR012795">
    <property type="entry name" value="tRNA_Ile_lys_synt_N"/>
</dbReference>
<dbReference type="EMBL" id="CP120678">
    <property type="protein sequence ID" value="WIW71350.1"/>
    <property type="molecule type" value="Genomic_DNA"/>
</dbReference>
<feature type="binding site" evidence="8">
    <location>
        <begin position="26"/>
        <end position="31"/>
    </location>
    <ligand>
        <name>ATP</name>
        <dbReference type="ChEBI" id="CHEBI:30616"/>
    </ligand>
</feature>
<dbReference type="SUPFAM" id="SSF82829">
    <property type="entry name" value="MesJ substrate recognition domain-like"/>
    <property type="match status" value="1"/>
</dbReference>
<comment type="subcellular location">
    <subcellularLocation>
        <location evidence="1 8">Cytoplasm</location>
    </subcellularLocation>
</comment>
<dbReference type="NCBIfam" id="TIGR02432">
    <property type="entry name" value="lysidine_TilS_N"/>
    <property type="match status" value="1"/>
</dbReference>
<accession>A0A9Y2AGL5</accession>
<dbReference type="InterPro" id="IPR012796">
    <property type="entry name" value="Lysidine-tRNA-synth_C"/>
</dbReference>
<comment type="function">
    <text evidence="8">Ligates lysine onto the cytidine present at position 34 of the AUA codon-specific tRNA(Ile) that contains the anticodon CAU, in an ATP-dependent manner. Cytidine is converted to lysidine, thus changing the amino acid specificity of the tRNA from methionine to isoleucine.</text>
</comment>
<dbReference type="Gene3D" id="3.50.40.10">
    <property type="entry name" value="Phenylalanyl-trna Synthetase, Chain B, domain 3"/>
    <property type="match status" value="1"/>
</dbReference>
<dbReference type="Pfam" id="PF01171">
    <property type="entry name" value="ATP_bind_3"/>
    <property type="match status" value="1"/>
</dbReference>
<dbReference type="Pfam" id="PF11734">
    <property type="entry name" value="TilS_C"/>
    <property type="match status" value="1"/>
</dbReference>
<dbReference type="AlphaFoldDB" id="A0A9Y2AGL5"/>
<reference evidence="10" key="1">
    <citation type="submission" date="2023-03" db="EMBL/GenBank/DDBJ databases">
        <title>Selenobaculum gbiensis gen. nov. sp. nov., a new bacterium isolated from the gut microbiota of IBD patient.</title>
        <authorList>
            <person name="Yeo S."/>
            <person name="Park H."/>
            <person name="Huh C.S."/>
        </authorList>
    </citation>
    <scope>NUCLEOTIDE SEQUENCE</scope>
    <source>
        <strain evidence="10">ICN-92133</strain>
    </source>
</reference>
<dbReference type="InterPro" id="IPR020825">
    <property type="entry name" value="Phe-tRNA_synthase-like_B3/B4"/>
</dbReference>
<protein>
    <recommendedName>
        <fullName evidence="8">tRNA(Ile)-lysidine synthase</fullName>
        <ecNumber evidence="8">6.3.4.19</ecNumber>
    </recommendedName>
    <alternativeName>
        <fullName evidence="8">tRNA(Ile)-2-lysyl-cytidine synthase</fullName>
    </alternativeName>
    <alternativeName>
        <fullName evidence="8">tRNA(Ile)-lysidine synthetase</fullName>
    </alternativeName>
</protein>
<dbReference type="PANTHER" id="PTHR43033">
    <property type="entry name" value="TRNA(ILE)-LYSIDINE SYNTHASE-RELATED"/>
    <property type="match status" value="1"/>
</dbReference>
<dbReference type="Gene3D" id="3.40.50.620">
    <property type="entry name" value="HUPs"/>
    <property type="match status" value="1"/>
</dbReference>
<dbReference type="SUPFAM" id="SSF52402">
    <property type="entry name" value="Adenine nucleotide alpha hydrolases-like"/>
    <property type="match status" value="1"/>
</dbReference>
<evidence type="ECO:0000313" key="10">
    <source>
        <dbReference type="EMBL" id="WIW71350.1"/>
    </source>
</evidence>